<protein>
    <submittedName>
        <fullName evidence="5">Uncharacterized protein</fullName>
    </submittedName>
</protein>
<dbReference type="EMBL" id="KQ090671">
    <property type="protein sequence ID" value="KMS94922.1"/>
    <property type="molecule type" value="Genomic_DNA"/>
</dbReference>
<keyword evidence="2" id="KW-0732">Signal</keyword>
<evidence type="ECO:0000313" key="6">
    <source>
        <dbReference type="Proteomes" id="UP000035740"/>
    </source>
</evidence>
<dbReference type="InterPro" id="IPR036514">
    <property type="entry name" value="SGNH_hydro_sf"/>
</dbReference>
<dbReference type="SUPFAM" id="SSF52266">
    <property type="entry name" value="SGNH hydrolase"/>
    <property type="match status" value="1"/>
</dbReference>
<dbReference type="Pfam" id="PF00657">
    <property type="entry name" value="Lipase_GDSL"/>
    <property type="match status" value="1"/>
</dbReference>
<gene>
    <name evidence="5" type="ORF">BVRB_014090</name>
</gene>
<keyword evidence="4" id="KW-0325">Glycoprotein</keyword>
<dbReference type="PANTHER" id="PTHR22835:SF517">
    <property type="entry name" value="GDSL-LIKE LIPASE_ACYLHYDROLASE FAMILY PROTEIN, EXPRESSED"/>
    <property type="match status" value="1"/>
</dbReference>
<accession>A0A0J8B510</accession>
<dbReference type="Gene3D" id="3.40.50.1110">
    <property type="entry name" value="SGNH hydrolase"/>
    <property type="match status" value="1"/>
</dbReference>
<evidence type="ECO:0000313" key="5">
    <source>
        <dbReference type="EMBL" id="KMS94922.1"/>
    </source>
</evidence>
<dbReference type="OrthoDB" id="1600564at2759"/>
<evidence type="ECO:0000256" key="3">
    <source>
        <dbReference type="ARBA" id="ARBA00022801"/>
    </source>
</evidence>
<keyword evidence="6" id="KW-1185">Reference proteome</keyword>
<name>A0A0J8B510_BETVV</name>
<dbReference type="Gramene" id="KMS94922">
    <property type="protein sequence ID" value="KMS94922"/>
    <property type="gene ID" value="BVRB_014090"/>
</dbReference>
<dbReference type="InterPro" id="IPR001087">
    <property type="entry name" value="GDSL"/>
</dbReference>
<organism evidence="5 6">
    <name type="scientific">Beta vulgaris subsp. vulgaris</name>
    <name type="common">Beet</name>
    <dbReference type="NCBI Taxonomy" id="3555"/>
    <lineage>
        <taxon>Eukaryota</taxon>
        <taxon>Viridiplantae</taxon>
        <taxon>Streptophyta</taxon>
        <taxon>Embryophyta</taxon>
        <taxon>Tracheophyta</taxon>
        <taxon>Spermatophyta</taxon>
        <taxon>Magnoliopsida</taxon>
        <taxon>eudicotyledons</taxon>
        <taxon>Gunneridae</taxon>
        <taxon>Pentapetalae</taxon>
        <taxon>Caryophyllales</taxon>
        <taxon>Chenopodiaceae</taxon>
        <taxon>Betoideae</taxon>
        <taxon>Beta</taxon>
    </lineage>
</organism>
<feature type="non-terminal residue" evidence="5">
    <location>
        <position position="1"/>
    </location>
</feature>
<comment type="similarity">
    <text evidence="1">Belongs to the 'GDSL' lipolytic enzyme family.</text>
</comment>
<dbReference type="Proteomes" id="UP000035740">
    <property type="component" value="Unassembled WGS sequence"/>
</dbReference>
<reference evidence="5 6" key="1">
    <citation type="journal article" date="2014" name="Nature">
        <title>The genome of the recently domesticated crop plant sugar beet (Beta vulgaris).</title>
        <authorList>
            <person name="Dohm J.C."/>
            <person name="Minoche A.E."/>
            <person name="Holtgrawe D."/>
            <person name="Capella-Gutierrez S."/>
            <person name="Zakrzewski F."/>
            <person name="Tafer H."/>
            <person name="Rupp O."/>
            <person name="Sorensen T.R."/>
            <person name="Stracke R."/>
            <person name="Reinhardt R."/>
            <person name="Goesmann A."/>
            <person name="Kraft T."/>
            <person name="Schulz B."/>
            <person name="Stadler P.F."/>
            <person name="Schmidt T."/>
            <person name="Gabaldon T."/>
            <person name="Lehrach H."/>
            <person name="Weisshaar B."/>
            <person name="Himmelbauer H."/>
        </authorList>
    </citation>
    <scope>NUCLEOTIDE SEQUENCE [LARGE SCALE GENOMIC DNA]</scope>
    <source>
        <tissue evidence="5">Taproot</tissue>
    </source>
</reference>
<dbReference type="CDD" id="cd01837">
    <property type="entry name" value="SGNH_plant_lipase_like"/>
    <property type="match status" value="1"/>
</dbReference>
<dbReference type="AlphaFoldDB" id="A0A0J8B510"/>
<sequence length="337" mass="37962">STIEAIYQFGDSISDTGNYIRENPNSRFAKLPYGQTFFHKPTGRCSNGLLMIDYFTKFLNLPFLDPYLNKDGNFSHGVNFAVAGATALNTSILVTKHIVSNSTNSSLLVQLDWFKSHLNSICSDPSVCKQKLAKALIMMGEIGGNDYNRAFSQGKPIIEIYKTVPEVVQIIKYAIKEVINLGATRIVVPGNFPIGCMTIYLKMFKTDSSRLYDELQCLKSLNKFAKFHNSKLQEVIGELQSEYQDVSIVYADYFLAMKEILKHATSLGFDKDTMETPCCGTNEDDKPNKDSHIVCGRKGVVVCEDSNKHVNWDSVHLTQHAYHIMAKLLIKRINIWD</sequence>
<keyword evidence="3" id="KW-0378">Hydrolase</keyword>
<dbReference type="OMA" id="WLVRDMY"/>
<dbReference type="InterPro" id="IPR035669">
    <property type="entry name" value="SGNH_plant_lipase-like"/>
</dbReference>
<dbReference type="eggNOG" id="ENOG502QSMM">
    <property type="taxonomic scope" value="Eukaryota"/>
</dbReference>
<dbReference type="GO" id="GO:0016788">
    <property type="term" value="F:hydrolase activity, acting on ester bonds"/>
    <property type="evidence" value="ECO:0007669"/>
    <property type="project" value="InterPro"/>
</dbReference>
<evidence type="ECO:0000256" key="4">
    <source>
        <dbReference type="ARBA" id="ARBA00023180"/>
    </source>
</evidence>
<dbReference type="PANTHER" id="PTHR22835">
    <property type="entry name" value="ZINC FINGER FYVE DOMAIN CONTAINING PROTEIN"/>
    <property type="match status" value="1"/>
</dbReference>
<evidence type="ECO:0000256" key="1">
    <source>
        <dbReference type="ARBA" id="ARBA00008668"/>
    </source>
</evidence>
<proteinExistence type="inferred from homology"/>
<evidence type="ECO:0000256" key="2">
    <source>
        <dbReference type="ARBA" id="ARBA00022729"/>
    </source>
</evidence>